<dbReference type="PANTHER" id="PTHR14136:SF17">
    <property type="entry name" value="BTB_POZ DOMAIN-CONTAINING PROTEIN KCTD9"/>
    <property type="match status" value="1"/>
</dbReference>
<dbReference type="SUPFAM" id="SSF141571">
    <property type="entry name" value="Pentapeptide repeat-like"/>
    <property type="match status" value="1"/>
</dbReference>
<dbReference type="Proteomes" id="UP001604335">
    <property type="component" value="Unassembled WGS sequence"/>
</dbReference>
<sequence>MTDNPRLALIERIATARREWRWANSELVHLEKGVNAWNHWRSRQSEAKPDLSGIDLRGVDLKGVNLSHAKLIRADLSGADLTGANLTGADLGQANLTRANLQGAILVDTDLIWAKLVETNLRKADLRRSKPIEAEFIGADLSEASLADAKLSRASFMDAVLCRTDFSRSKLLEANFSDAILAQCSFADAILIGADLWRAQLTGANLTSATLTGAKLNKADFTRANLSSADLTEVEARGARFMGAVLTGACIQGWEIDSETSLSDAVCDYLYLTRGDRLPEGTRSFMPGEFEQTVRNELMAIEWTFPQGIDWSAFVSACQSVSAVNPDLQLGLQSFEQRASGELVVRLDATGARDRAAVFQQLRTAYQAALPSPKPSTKGAPPEQEPSCHSLWAIAQTLSRVQHLPMVP</sequence>
<evidence type="ECO:0000313" key="2">
    <source>
        <dbReference type="Proteomes" id="UP001604335"/>
    </source>
</evidence>
<dbReference type="PANTHER" id="PTHR14136">
    <property type="entry name" value="BTB_POZ DOMAIN-CONTAINING PROTEIN KCTD9"/>
    <property type="match status" value="1"/>
</dbReference>
<organism evidence="1 2">
    <name type="scientific">Limnothrix redekei LRLZ20PSL1</name>
    <dbReference type="NCBI Taxonomy" id="3112953"/>
    <lineage>
        <taxon>Bacteria</taxon>
        <taxon>Bacillati</taxon>
        <taxon>Cyanobacteriota</taxon>
        <taxon>Cyanophyceae</taxon>
        <taxon>Pseudanabaenales</taxon>
        <taxon>Pseudanabaenaceae</taxon>
        <taxon>Limnothrix</taxon>
    </lineage>
</organism>
<comment type="caution">
    <text evidence="1">The sequence shown here is derived from an EMBL/GenBank/DDBJ whole genome shotgun (WGS) entry which is preliminary data.</text>
</comment>
<keyword evidence="2" id="KW-1185">Reference proteome</keyword>
<dbReference type="InterPro" id="IPR051082">
    <property type="entry name" value="Pentapeptide-BTB/POZ_domain"/>
</dbReference>
<protein>
    <submittedName>
        <fullName evidence="1">Pentapeptide repeat-containing protein</fullName>
    </submittedName>
</protein>
<dbReference type="Gene3D" id="2.160.20.80">
    <property type="entry name" value="E3 ubiquitin-protein ligase SopA"/>
    <property type="match status" value="2"/>
</dbReference>
<proteinExistence type="predicted"/>
<dbReference type="EMBL" id="JAZAQF010000091">
    <property type="protein sequence ID" value="MFG3819447.1"/>
    <property type="molecule type" value="Genomic_DNA"/>
</dbReference>
<reference evidence="2" key="1">
    <citation type="journal article" date="2024" name="Algal Res.">
        <title>Biochemical, toxicological and genomic investigation of a high-biomass producing Limnothrix strain isolated from Italian shallow drinking water reservoir.</title>
        <authorList>
            <person name="Simonazzi M."/>
            <person name="Shishido T.K."/>
            <person name="Delbaje E."/>
            <person name="Wahlsten M."/>
            <person name="Fewer D.P."/>
            <person name="Sivonen K."/>
            <person name="Pezzolesi L."/>
            <person name="Pistocchi R."/>
        </authorList>
    </citation>
    <scope>NUCLEOTIDE SEQUENCE [LARGE SCALE GENOMIC DNA]</scope>
    <source>
        <strain evidence="2">LRLZ20PSL1</strain>
    </source>
</reference>
<gene>
    <name evidence="1" type="ORF">VPK24_17510</name>
</gene>
<name>A0ABW7CE84_9CYAN</name>
<dbReference type="InterPro" id="IPR001646">
    <property type="entry name" value="5peptide_repeat"/>
</dbReference>
<dbReference type="RefSeq" id="WP_393015372.1">
    <property type="nucleotide sequence ID" value="NZ_JAZAQF010000091.1"/>
</dbReference>
<accession>A0ABW7CE84</accession>
<evidence type="ECO:0000313" key="1">
    <source>
        <dbReference type="EMBL" id="MFG3819447.1"/>
    </source>
</evidence>
<dbReference type="Pfam" id="PF00805">
    <property type="entry name" value="Pentapeptide"/>
    <property type="match status" value="3"/>
</dbReference>